<proteinExistence type="predicted"/>
<dbReference type="EMBL" id="UOEG01000105">
    <property type="protein sequence ID" value="VAV93644.1"/>
    <property type="molecule type" value="Genomic_DNA"/>
</dbReference>
<dbReference type="AlphaFoldDB" id="A0A3B0RJM1"/>
<dbReference type="Gene3D" id="2.60.40.4070">
    <property type="match status" value="1"/>
</dbReference>
<dbReference type="GO" id="GO:0044781">
    <property type="term" value="P:bacterial-type flagellum organization"/>
    <property type="evidence" value="ECO:0007669"/>
    <property type="project" value="UniProtKB-KW"/>
</dbReference>
<accession>A0A3B0RJM1</accession>
<dbReference type="InterPro" id="IPR005648">
    <property type="entry name" value="FlgD"/>
</dbReference>
<gene>
    <name evidence="4" type="ORF">MNBD_ALPHA07-519</name>
</gene>
<keyword evidence="4" id="KW-0282">Flagellum</keyword>
<keyword evidence="4" id="KW-0969">Cilium</keyword>
<protein>
    <submittedName>
        <fullName evidence="4">Flagellar basal-body rod modification protein FlgD</fullName>
    </submittedName>
</protein>
<feature type="compositionally biased region" description="Low complexity" evidence="2">
    <location>
        <begin position="1"/>
        <end position="15"/>
    </location>
</feature>
<dbReference type="Pfam" id="PF03963">
    <property type="entry name" value="FlgD"/>
    <property type="match status" value="1"/>
</dbReference>
<evidence type="ECO:0000256" key="1">
    <source>
        <dbReference type="ARBA" id="ARBA00022795"/>
    </source>
</evidence>
<dbReference type="Pfam" id="PF13860">
    <property type="entry name" value="FlgD_ig"/>
    <property type="match status" value="1"/>
</dbReference>
<feature type="domain" description="FlgD/Vpr Ig-like" evidence="3">
    <location>
        <begin position="106"/>
        <end position="173"/>
    </location>
</feature>
<evidence type="ECO:0000313" key="4">
    <source>
        <dbReference type="EMBL" id="VAV93644.1"/>
    </source>
</evidence>
<evidence type="ECO:0000259" key="3">
    <source>
        <dbReference type="Pfam" id="PF13860"/>
    </source>
</evidence>
<reference evidence="4" key="1">
    <citation type="submission" date="2018-06" db="EMBL/GenBank/DDBJ databases">
        <authorList>
            <person name="Zhirakovskaya E."/>
        </authorList>
    </citation>
    <scope>NUCLEOTIDE SEQUENCE</scope>
</reference>
<organism evidence="4">
    <name type="scientific">hydrothermal vent metagenome</name>
    <dbReference type="NCBI Taxonomy" id="652676"/>
    <lineage>
        <taxon>unclassified sequences</taxon>
        <taxon>metagenomes</taxon>
        <taxon>ecological metagenomes</taxon>
    </lineage>
</organism>
<feature type="region of interest" description="Disordered" evidence="2">
    <location>
        <begin position="1"/>
        <end position="23"/>
    </location>
</feature>
<sequence>MEITPTTTLPANTNPAQPPQTAPALSSDFETFLVMLTTQLKNQDPLNPIESADFAVQLATFSSVEQQVKTNDLLTNLGNQFGSFGVAQLSGWIGLDARAQVPVVFDGAPVLFDIKVAPLADRAELVVRDAQGTVVQRGAVPPVSGEIEWAGADQTGTPLAPGTYAISVESYRGSDLIDTRQVEIQSRIIEARSENGQTILILEGGQQVSASDIIGLSEPKASINTPV</sequence>
<evidence type="ECO:0000256" key="2">
    <source>
        <dbReference type="SAM" id="MobiDB-lite"/>
    </source>
</evidence>
<dbReference type="NCBIfam" id="NF009453">
    <property type="entry name" value="PRK12813.1"/>
    <property type="match status" value="1"/>
</dbReference>
<keyword evidence="1" id="KW-1005">Bacterial flagellum biogenesis</keyword>
<dbReference type="Gene3D" id="2.30.30.910">
    <property type="match status" value="1"/>
</dbReference>
<name>A0A3B0RJM1_9ZZZZ</name>
<keyword evidence="4" id="KW-0966">Cell projection</keyword>
<dbReference type="InterPro" id="IPR025965">
    <property type="entry name" value="FlgD/Vpr_Ig-like"/>
</dbReference>